<accession>A0A9W6TRS1</accession>
<gene>
    <name evidence="2" type="ORF">Pfra01_000197000</name>
</gene>
<dbReference type="AlphaFoldDB" id="A0A9W6TRS1"/>
<reference evidence="2" key="1">
    <citation type="submission" date="2023-04" db="EMBL/GenBank/DDBJ databases">
        <title>Phytophthora fragariaefolia NBRC 109709.</title>
        <authorList>
            <person name="Ichikawa N."/>
            <person name="Sato H."/>
            <person name="Tonouchi N."/>
        </authorList>
    </citation>
    <scope>NUCLEOTIDE SEQUENCE</scope>
    <source>
        <strain evidence="2">NBRC 109709</strain>
    </source>
</reference>
<proteinExistence type="predicted"/>
<keyword evidence="3" id="KW-1185">Reference proteome</keyword>
<protein>
    <submittedName>
        <fullName evidence="2">Unnamed protein product</fullName>
    </submittedName>
</protein>
<dbReference type="EMBL" id="BSXT01000154">
    <property type="protein sequence ID" value="GMF19310.1"/>
    <property type="molecule type" value="Genomic_DNA"/>
</dbReference>
<organism evidence="2 3">
    <name type="scientific">Phytophthora fragariaefolia</name>
    <dbReference type="NCBI Taxonomy" id="1490495"/>
    <lineage>
        <taxon>Eukaryota</taxon>
        <taxon>Sar</taxon>
        <taxon>Stramenopiles</taxon>
        <taxon>Oomycota</taxon>
        <taxon>Peronosporomycetes</taxon>
        <taxon>Peronosporales</taxon>
        <taxon>Peronosporaceae</taxon>
        <taxon>Phytophthora</taxon>
    </lineage>
</organism>
<feature type="compositionally biased region" description="Acidic residues" evidence="1">
    <location>
        <begin position="24"/>
        <end position="37"/>
    </location>
</feature>
<name>A0A9W6TRS1_9STRA</name>
<comment type="caution">
    <text evidence="2">The sequence shown here is derived from an EMBL/GenBank/DDBJ whole genome shotgun (WGS) entry which is preliminary data.</text>
</comment>
<dbReference type="Proteomes" id="UP001165121">
    <property type="component" value="Unassembled WGS sequence"/>
</dbReference>
<feature type="region of interest" description="Disordered" evidence="1">
    <location>
        <begin position="1"/>
        <end position="55"/>
    </location>
</feature>
<evidence type="ECO:0000313" key="3">
    <source>
        <dbReference type="Proteomes" id="UP001165121"/>
    </source>
</evidence>
<feature type="compositionally biased region" description="Low complexity" evidence="1">
    <location>
        <begin position="14"/>
        <end position="23"/>
    </location>
</feature>
<evidence type="ECO:0000256" key="1">
    <source>
        <dbReference type="SAM" id="MobiDB-lite"/>
    </source>
</evidence>
<evidence type="ECO:0000313" key="2">
    <source>
        <dbReference type="EMBL" id="GMF19310.1"/>
    </source>
</evidence>
<sequence length="178" mass="19508">MVNLIVDDGKDIGENSNEISGESNSEDGSENGDEDNSENSVTDSGKATVRPATMGAQIMTKMTARLRVKTVKHSRCERVKAAAKDVPFEVKIALAGRGRGKIVRMRAVVNSRRTQSVAGSSLERWREPDLLGRAQIALRKVVLSVWQVWWSGIGNFAVDPDPSTWDEKCITAKKCPSH</sequence>